<gene>
    <name evidence="2" type="ORF">E1I69_12140</name>
</gene>
<dbReference type="AlphaFoldDB" id="A0A4S3PR05"/>
<comment type="caution">
    <text evidence="2">The sequence shown here is derived from an EMBL/GenBank/DDBJ whole genome shotgun (WGS) entry which is preliminary data.</text>
</comment>
<dbReference type="OrthoDB" id="9814858at2"/>
<dbReference type="EMBL" id="SLUB01000020">
    <property type="protein sequence ID" value="THE12097.1"/>
    <property type="molecule type" value="Genomic_DNA"/>
</dbReference>
<protein>
    <submittedName>
        <fullName evidence="2">Glyoxalase/bleomycin resistance/dioxygenase family protein</fullName>
    </submittedName>
</protein>
<reference evidence="2 3" key="1">
    <citation type="journal article" date="2019" name="Indoor Air">
        <title>Impacts of indoor surface finishes on bacterial viability.</title>
        <authorList>
            <person name="Hu J."/>
            <person name="Maamar S.B."/>
            <person name="Glawe A.J."/>
            <person name="Gottel N."/>
            <person name="Gilbert J.A."/>
            <person name="Hartmann E.M."/>
        </authorList>
    </citation>
    <scope>NUCLEOTIDE SEQUENCE [LARGE SCALE GENOMIC DNA]</scope>
    <source>
        <strain evidence="2 3">AF060A6</strain>
    </source>
</reference>
<dbReference type="SUPFAM" id="SSF54593">
    <property type="entry name" value="Glyoxalase/Bleomycin resistance protein/Dihydroxybiphenyl dioxygenase"/>
    <property type="match status" value="1"/>
</dbReference>
<dbReference type="InterPro" id="IPR037523">
    <property type="entry name" value="VOC_core"/>
</dbReference>
<evidence type="ECO:0000313" key="3">
    <source>
        <dbReference type="Proteomes" id="UP000306477"/>
    </source>
</evidence>
<proteinExistence type="predicted"/>
<dbReference type="Gene3D" id="3.10.180.10">
    <property type="entry name" value="2,3-Dihydroxybiphenyl 1,2-Dioxygenase, domain 1"/>
    <property type="match status" value="1"/>
</dbReference>
<keyword evidence="2" id="KW-0223">Dioxygenase</keyword>
<evidence type="ECO:0000313" key="2">
    <source>
        <dbReference type="EMBL" id="THE12097.1"/>
    </source>
</evidence>
<dbReference type="InterPro" id="IPR029068">
    <property type="entry name" value="Glyas_Bleomycin-R_OHBP_Dase"/>
</dbReference>
<accession>A0A4S3PR05</accession>
<keyword evidence="2" id="KW-0560">Oxidoreductase</keyword>
<dbReference type="PROSITE" id="PS51819">
    <property type="entry name" value="VOC"/>
    <property type="match status" value="1"/>
</dbReference>
<dbReference type="GO" id="GO:0051213">
    <property type="term" value="F:dioxygenase activity"/>
    <property type="evidence" value="ECO:0007669"/>
    <property type="project" value="UniProtKB-KW"/>
</dbReference>
<keyword evidence="3" id="KW-1185">Reference proteome</keyword>
<feature type="domain" description="VOC" evidence="1">
    <location>
        <begin position="2"/>
        <end position="109"/>
    </location>
</feature>
<name>A0A4S3PR05_9BACI</name>
<dbReference type="InterPro" id="IPR004360">
    <property type="entry name" value="Glyas_Fos-R_dOase_dom"/>
</dbReference>
<organism evidence="2 3">
    <name type="scientific">Bacillus timonensis</name>
    <dbReference type="NCBI Taxonomy" id="1033734"/>
    <lineage>
        <taxon>Bacteria</taxon>
        <taxon>Bacillati</taxon>
        <taxon>Bacillota</taxon>
        <taxon>Bacilli</taxon>
        <taxon>Bacillales</taxon>
        <taxon>Bacillaceae</taxon>
        <taxon>Bacillus</taxon>
    </lineage>
</organism>
<evidence type="ECO:0000259" key="1">
    <source>
        <dbReference type="PROSITE" id="PS51819"/>
    </source>
</evidence>
<sequence>MRIHHYGLEVRNLEDSVTFYKDDLGFTEETRFVFMEEEIVFLTLGEIRLELIASHTLNTHICFEVSNLDSIMPSLTSLRKVEGPYQFDNGWQTVFFEGPSKEILEFLQIIKNQKSENLK</sequence>
<dbReference type="Pfam" id="PF00903">
    <property type="entry name" value="Glyoxalase"/>
    <property type="match status" value="1"/>
</dbReference>
<dbReference type="RefSeq" id="WP_136379886.1">
    <property type="nucleotide sequence ID" value="NZ_SLUB01000020.1"/>
</dbReference>
<dbReference type="Proteomes" id="UP000306477">
    <property type="component" value="Unassembled WGS sequence"/>
</dbReference>